<feature type="domain" description="NADH:flavin oxidoreductase/NADH oxidase N-terminal" evidence="3">
    <location>
        <begin position="10"/>
        <end position="345"/>
    </location>
</feature>
<evidence type="ECO:0000256" key="1">
    <source>
        <dbReference type="ARBA" id="ARBA00022630"/>
    </source>
</evidence>
<dbReference type="GO" id="GO:0016491">
    <property type="term" value="F:oxidoreductase activity"/>
    <property type="evidence" value="ECO:0007669"/>
    <property type="project" value="UniProtKB-KW"/>
</dbReference>
<dbReference type="GO" id="GO:0010181">
    <property type="term" value="F:FMN binding"/>
    <property type="evidence" value="ECO:0007669"/>
    <property type="project" value="InterPro"/>
</dbReference>
<dbReference type="EMBL" id="FSQX01000001">
    <property type="protein sequence ID" value="SIN72205.1"/>
    <property type="molecule type" value="Genomic_DNA"/>
</dbReference>
<evidence type="ECO:0000256" key="2">
    <source>
        <dbReference type="ARBA" id="ARBA00023002"/>
    </source>
</evidence>
<proteinExistence type="predicted"/>
<evidence type="ECO:0000313" key="4">
    <source>
        <dbReference type="EMBL" id="SIN72205.1"/>
    </source>
</evidence>
<dbReference type="InterPro" id="IPR001155">
    <property type="entry name" value="OxRdtase_FMN_N"/>
</dbReference>
<name>A0A1N6CYP6_9GAMM</name>
<organism evidence="4 5">
    <name type="scientific">Vreelandella aquamarina</name>
    <dbReference type="NCBI Taxonomy" id="77097"/>
    <lineage>
        <taxon>Bacteria</taxon>
        <taxon>Pseudomonadati</taxon>
        <taxon>Pseudomonadota</taxon>
        <taxon>Gammaproteobacteria</taxon>
        <taxon>Oceanospirillales</taxon>
        <taxon>Halomonadaceae</taxon>
        <taxon>Vreelandella</taxon>
    </lineage>
</organism>
<dbReference type="Pfam" id="PF00724">
    <property type="entry name" value="Oxidored_FMN"/>
    <property type="match status" value="1"/>
</dbReference>
<protein>
    <submittedName>
        <fullName evidence="4">2,4-dienoyl-CoA reductase</fullName>
    </submittedName>
</protein>
<dbReference type="AlphaFoldDB" id="A0A1N6CYP6"/>
<dbReference type="CDD" id="cd02803">
    <property type="entry name" value="OYE_like_FMN_family"/>
    <property type="match status" value="1"/>
</dbReference>
<keyword evidence="2" id="KW-0560">Oxidoreductase</keyword>
<gene>
    <name evidence="4" type="ORF">SAMN05878438_2886</name>
</gene>
<dbReference type="RefSeq" id="WP_074211388.1">
    <property type="nucleotide sequence ID" value="NZ_BJOI01000101.1"/>
</dbReference>
<dbReference type="InterPro" id="IPR051799">
    <property type="entry name" value="NADH_flavin_oxidoreductase"/>
</dbReference>
<evidence type="ECO:0000259" key="3">
    <source>
        <dbReference type="Pfam" id="PF00724"/>
    </source>
</evidence>
<dbReference type="PANTHER" id="PTHR43656:SF2">
    <property type="entry name" value="BINDING OXIDOREDUCTASE, PUTATIVE (AFU_ORTHOLOGUE AFUA_2G08260)-RELATED"/>
    <property type="match status" value="1"/>
</dbReference>
<dbReference type="Gene3D" id="3.20.20.70">
    <property type="entry name" value="Aldolase class I"/>
    <property type="match status" value="1"/>
</dbReference>
<dbReference type="InterPro" id="IPR013785">
    <property type="entry name" value="Aldolase_TIM"/>
</dbReference>
<accession>A0A1N6CYP6</accession>
<dbReference type="PANTHER" id="PTHR43656">
    <property type="entry name" value="BINDING OXIDOREDUCTASE, PUTATIVE (AFU_ORTHOLOGUE AFUA_2G08260)-RELATED"/>
    <property type="match status" value="1"/>
</dbReference>
<keyword evidence="1" id="KW-0285">Flavoprotein</keyword>
<evidence type="ECO:0000313" key="5">
    <source>
        <dbReference type="Proteomes" id="UP000185024"/>
    </source>
</evidence>
<sequence length="380" mass="41370">MANVSQYPNLFKPGALSGLNLTNRLILAPMTRTSAEADGRPTERMRDYYRDFARGGFSLLISEGIYTDERFSQGYDYQPGLANLAQQEAWQPIVESVQTEGAKFVAQLMHGGAQTQGNRFVEDTAAPSAVAPKGEMLGFYGGEGPYPTPRPMSEADIQEAIAGFAAAAQRAQAAGFDGVELHGANGYLIDQFISEYFNHRDDAWGGSLERRLAFPIAVIRAVRKAVGSDFLVGMRLSQIKVTDSNYRWAGREEAAIIMTTLEAEGLDYLHFSELDALTPAVEGTEKSLSALASELIDIPVIANGELGDPQAAETIIAQGAADFVAIGKAALANHDWPYRVRNNRSLATLDFAMLMPRANLSNEDAWREQHDVSATLDVTR</sequence>
<dbReference type="SUPFAM" id="SSF51395">
    <property type="entry name" value="FMN-linked oxidoreductases"/>
    <property type="match status" value="1"/>
</dbReference>
<reference evidence="4 5" key="1">
    <citation type="submission" date="2016-11" db="EMBL/GenBank/DDBJ databases">
        <authorList>
            <person name="Jaros S."/>
            <person name="Januszkiewicz K."/>
            <person name="Wedrychowicz H."/>
        </authorList>
    </citation>
    <scope>NUCLEOTIDE SEQUENCE [LARGE SCALE GENOMIC DNA]</scope>
    <source>
        <strain evidence="4 5">ACAM 239</strain>
    </source>
</reference>
<dbReference type="GeneID" id="97278421"/>
<dbReference type="Proteomes" id="UP000185024">
    <property type="component" value="Unassembled WGS sequence"/>
</dbReference>